<evidence type="ECO:0000256" key="3">
    <source>
        <dbReference type="ARBA" id="ARBA00022960"/>
    </source>
</evidence>
<gene>
    <name evidence="9" type="ORF">A3J00_02955</name>
</gene>
<evidence type="ECO:0000256" key="6">
    <source>
        <dbReference type="PROSITE-ProRule" id="PRU01373"/>
    </source>
</evidence>
<dbReference type="SUPFAM" id="SSF141523">
    <property type="entry name" value="L,D-transpeptidase catalytic domain-like"/>
    <property type="match status" value="1"/>
</dbReference>
<keyword evidence="7" id="KW-1133">Transmembrane helix</keyword>
<reference evidence="9 10" key="1">
    <citation type="journal article" date="2016" name="Nat. Commun.">
        <title>Thousands of microbial genomes shed light on interconnected biogeochemical processes in an aquifer system.</title>
        <authorList>
            <person name="Anantharaman K."/>
            <person name="Brown C.T."/>
            <person name="Hug L.A."/>
            <person name="Sharon I."/>
            <person name="Castelle C.J."/>
            <person name="Probst A.J."/>
            <person name="Thomas B.C."/>
            <person name="Singh A."/>
            <person name="Wilkins M.J."/>
            <person name="Karaoz U."/>
            <person name="Brodie E.L."/>
            <person name="Williams K.H."/>
            <person name="Hubbard S.S."/>
            <person name="Banfield J.F."/>
        </authorList>
    </citation>
    <scope>NUCLEOTIDE SEQUENCE [LARGE SCALE GENOMIC DNA]</scope>
</reference>
<keyword evidence="2" id="KW-0808">Transferase</keyword>
<evidence type="ECO:0000313" key="9">
    <source>
        <dbReference type="EMBL" id="OGZ31315.1"/>
    </source>
</evidence>
<dbReference type="Pfam" id="PF08239">
    <property type="entry name" value="SH3_3"/>
    <property type="match status" value="1"/>
</dbReference>
<evidence type="ECO:0000256" key="7">
    <source>
        <dbReference type="SAM" id="Phobius"/>
    </source>
</evidence>
<feature type="active site" description="Proton donor/acceptor" evidence="6">
    <location>
        <position position="257"/>
    </location>
</feature>
<dbReference type="InterPro" id="IPR038063">
    <property type="entry name" value="Transpep_catalytic_dom"/>
</dbReference>
<evidence type="ECO:0000256" key="4">
    <source>
        <dbReference type="ARBA" id="ARBA00022984"/>
    </source>
</evidence>
<dbReference type="PANTHER" id="PTHR30582:SF2">
    <property type="entry name" value="L,D-TRANSPEPTIDASE YCIB-RELATED"/>
    <property type="match status" value="1"/>
</dbReference>
<dbReference type="InterPro" id="IPR003646">
    <property type="entry name" value="SH3-like_bac-type"/>
</dbReference>
<comment type="caution">
    <text evidence="9">The sequence shown here is derived from an EMBL/GenBank/DDBJ whole genome shotgun (WGS) entry which is preliminary data.</text>
</comment>
<dbReference type="PANTHER" id="PTHR30582">
    <property type="entry name" value="L,D-TRANSPEPTIDASE"/>
    <property type="match status" value="1"/>
</dbReference>
<organism evidence="9 10">
    <name type="scientific">Candidatus Niyogibacteria bacterium RIFCSPLOWO2_02_FULL_45_13</name>
    <dbReference type="NCBI Taxonomy" id="1801725"/>
    <lineage>
        <taxon>Bacteria</taxon>
        <taxon>Candidatus Niyogiibacteriota</taxon>
    </lineage>
</organism>
<keyword evidence="7" id="KW-0812">Transmembrane</keyword>
<dbReference type="Pfam" id="PF03734">
    <property type="entry name" value="YkuD"/>
    <property type="match status" value="1"/>
</dbReference>
<evidence type="ECO:0000259" key="8">
    <source>
        <dbReference type="PROSITE" id="PS52029"/>
    </source>
</evidence>
<dbReference type="AlphaFoldDB" id="A0A1G2EZU7"/>
<dbReference type="GO" id="GO:0008360">
    <property type="term" value="P:regulation of cell shape"/>
    <property type="evidence" value="ECO:0007669"/>
    <property type="project" value="UniProtKB-UniRule"/>
</dbReference>
<protein>
    <recommendedName>
        <fullName evidence="8">L,D-TPase catalytic domain-containing protein</fullName>
    </recommendedName>
</protein>
<dbReference type="CDD" id="cd16913">
    <property type="entry name" value="YkuD_like"/>
    <property type="match status" value="1"/>
</dbReference>
<feature type="domain" description="L,D-TPase catalytic" evidence="8">
    <location>
        <begin position="176"/>
        <end position="297"/>
    </location>
</feature>
<evidence type="ECO:0000256" key="1">
    <source>
        <dbReference type="ARBA" id="ARBA00004752"/>
    </source>
</evidence>
<evidence type="ECO:0000313" key="10">
    <source>
        <dbReference type="Proteomes" id="UP000178428"/>
    </source>
</evidence>
<dbReference type="Gene3D" id="2.40.440.10">
    <property type="entry name" value="L,D-transpeptidase catalytic domain-like"/>
    <property type="match status" value="1"/>
</dbReference>
<dbReference type="GO" id="GO:0016740">
    <property type="term" value="F:transferase activity"/>
    <property type="evidence" value="ECO:0007669"/>
    <property type="project" value="UniProtKB-KW"/>
</dbReference>
<feature type="transmembrane region" description="Helical" evidence="7">
    <location>
        <begin position="12"/>
        <end position="36"/>
    </location>
</feature>
<keyword evidence="5 6" id="KW-0961">Cell wall biogenesis/degradation</keyword>
<dbReference type="InterPro" id="IPR005490">
    <property type="entry name" value="LD_TPept_cat_dom"/>
</dbReference>
<dbReference type="GO" id="GO:0005576">
    <property type="term" value="C:extracellular region"/>
    <property type="evidence" value="ECO:0007669"/>
    <property type="project" value="TreeGrafter"/>
</dbReference>
<name>A0A1G2EZU7_9BACT</name>
<keyword evidence="7" id="KW-0472">Membrane</keyword>
<evidence type="ECO:0000256" key="2">
    <source>
        <dbReference type="ARBA" id="ARBA00022679"/>
    </source>
</evidence>
<dbReference type="PROSITE" id="PS52029">
    <property type="entry name" value="LD_TPASE"/>
    <property type="match status" value="1"/>
</dbReference>
<feature type="active site" description="Nucleophile" evidence="6">
    <location>
        <position position="273"/>
    </location>
</feature>
<dbReference type="UniPathway" id="UPA00219"/>
<sequence length="298" mass="34035">MHVPIEHHRRVIGILGGTLLALFILLIMSILGVGLFEQKKEFPTIEQYLKGEEVFIVEPKNETEEAVILPIQKVLFEYIEIVDGCGPYFNGECLNVRSGPGEEYPSVAKLRNGIVLKVGGKVERDGKAWYKIIFDEKIRYPERIYGDWYVSADYVRILLDEGEHNLVDQILNAGTKRIIVDRSEQTLYAYDGDELFMQESISTGIELTPTPRGTFTIFKKTPSRYMQGPIWGITDKYYDLPGVPWNLYFTYQGAVIHGTYWHENFGKPSSNGCVNLRPANAEKLYNWAELGTRVIVQD</sequence>
<dbReference type="STRING" id="1801725.A3J00_02955"/>
<comment type="pathway">
    <text evidence="1 6">Cell wall biogenesis; peptidoglycan biosynthesis.</text>
</comment>
<dbReference type="InterPro" id="IPR050979">
    <property type="entry name" value="LD-transpeptidase"/>
</dbReference>
<keyword evidence="4 6" id="KW-0573">Peptidoglycan synthesis</keyword>
<keyword evidence="3 6" id="KW-0133">Cell shape</keyword>
<dbReference type="Proteomes" id="UP000178428">
    <property type="component" value="Unassembled WGS sequence"/>
</dbReference>
<dbReference type="Gene3D" id="2.30.30.40">
    <property type="entry name" value="SH3 Domains"/>
    <property type="match status" value="1"/>
</dbReference>
<dbReference type="GO" id="GO:0071555">
    <property type="term" value="P:cell wall organization"/>
    <property type="evidence" value="ECO:0007669"/>
    <property type="project" value="UniProtKB-UniRule"/>
</dbReference>
<dbReference type="GO" id="GO:0018104">
    <property type="term" value="P:peptidoglycan-protein cross-linking"/>
    <property type="evidence" value="ECO:0007669"/>
    <property type="project" value="TreeGrafter"/>
</dbReference>
<accession>A0A1G2EZU7</accession>
<dbReference type="EMBL" id="MHMR01000006">
    <property type="protein sequence ID" value="OGZ31315.1"/>
    <property type="molecule type" value="Genomic_DNA"/>
</dbReference>
<proteinExistence type="predicted"/>
<evidence type="ECO:0000256" key="5">
    <source>
        <dbReference type="ARBA" id="ARBA00023316"/>
    </source>
</evidence>
<dbReference type="GO" id="GO:0071972">
    <property type="term" value="F:peptidoglycan L,D-transpeptidase activity"/>
    <property type="evidence" value="ECO:0007669"/>
    <property type="project" value="TreeGrafter"/>
</dbReference>